<dbReference type="PANTHER" id="PTHR11533:SF297">
    <property type="entry name" value="AMINOPEPTIDASE N"/>
    <property type="match status" value="1"/>
</dbReference>
<evidence type="ECO:0000259" key="15">
    <source>
        <dbReference type="Pfam" id="PF01433"/>
    </source>
</evidence>
<dbReference type="PANTHER" id="PTHR11533">
    <property type="entry name" value="PROTEASE M1 ZINC METALLOPROTEASE"/>
    <property type="match status" value="1"/>
</dbReference>
<protein>
    <recommendedName>
        <fullName evidence="5">Aminopeptidase N</fullName>
        <ecNumber evidence="4">3.4.11.2</ecNumber>
    </recommendedName>
    <alternativeName>
        <fullName evidence="11">Alanine aminopeptidase</fullName>
    </alternativeName>
    <alternativeName>
        <fullName evidence="12">Lysyl aminopeptidase</fullName>
    </alternativeName>
</protein>
<evidence type="ECO:0000256" key="2">
    <source>
        <dbReference type="ARBA" id="ARBA00001947"/>
    </source>
</evidence>
<dbReference type="GO" id="GO:0016285">
    <property type="term" value="F:alanyl aminopeptidase activity"/>
    <property type="evidence" value="ECO:0007669"/>
    <property type="project" value="UniProtKB-EC"/>
</dbReference>
<keyword evidence="14" id="KW-0732">Signal</keyword>
<evidence type="ECO:0000256" key="6">
    <source>
        <dbReference type="ARBA" id="ARBA00022670"/>
    </source>
</evidence>
<feature type="domain" description="Peptidase M1 membrane alanine aminopeptidase" evidence="15">
    <location>
        <begin position="350"/>
        <end position="486"/>
    </location>
</feature>
<comment type="caution">
    <text evidence="17">The sequence shown here is derived from an EMBL/GenBank/DDBJ whole genome shotgun (WGS) entry which is preliminary data.</text>
</comment>
<dbReference type="Gene3D" id="2.60.40.1730">
    <property type="entry name" value="tricorn interacting facor f3 domain"/>
    <property type="match status" value="1"/>
</dbReference>
<comment type="cofactor">
    <cofactor evidence="2">
        <name>Zn(2+)</name>
        <dbReference type="ChEBI" id="CHEBI:29105"/>
    </cofactor>
</comment>
<proteinExistence type="inferred from homology"/>
<dbReference type="EMBL" id="BSTJ01000017">
    <property type="protein sequence ID" value="GLY81123.1"/>
    <property type="molecule type" value="Genomic_DNA"/>
</dbReference>
<dbReference type="InterPro" id="IPR050344">
    <property type="entry name" value="Peptidase_M1_aminopeptidases"/>
</dbReference>
<evidence type="ECO:0000256" key="9">
    <source>
        <dbReference type="ARBA" id="ARBA00022833"/>
    </source>
</evidence>
<gene>
    <name evidence="17" type="ORF">Airi01_093900</name>
</gene>
<evidence type="ECO:0000256" key="3">
    <source>
        <dbReference type="ARBA" id="ARBA00010136"/>
    </source>
</evidence>
<feature type="region of interest" description="Disordered" evidence="13">
    <location>
        <begin position="33"/>
        <end position="59"/>
    </location>
</feature>
<keyword evidence="6" id="KW-0645">Protease</keyword>
<feature type="domain" description="Aminopeptidase N-like N-terminal" evidence="16">
    <location>
        <begin position="73"/>
        <end position="242"/>
    </location>
</feature>
<evidence type="ECO:0000313" key="18">
    <source>
        <dbReference type="Proteomes" id="UP001165135"/>
    </source>
</evidence>
<comment type="similarity">
    <text evidence="3">Belongs to the peptidase M1 family.</text>
</comment>
<dbReference type="PROSITE" id="PS51257">
    <property type="entry name" value="PROKAR_LIPOPROTEIN"/>
    <property type="match status" value="1"/>
</dbReference>
<evidence type="ECO:0000256" key="5">
    <source>
        <dbReference type="ARBA" id="ARBA00015611"/>
    </source>
</evidence>
<dbReference type="SUPFAM" id="SSF63737">
    <property type="entry name" value="Leukotriene A4 hydrolase N-terminal domain"/>
    <property type="match status" value="1"/>
</dbReference>
<evidence type="ECO:0000259" key="16">
    <source>
        <dbReference type="Pfam" id="PF17900"/>
    </source>
</evidence>
<dbReference type="CDD" id="cd09603">
    <property type="entry name" value="M1_APN_like"/>
    <property type="match status" value="1"/>
</dbReference>
<comment type="catalytic activity">
    <reaction evidence="1">
        <text>Release of an N-terminal amino acid, Xaa-|-Yaa- from a peptide, amide or arylamide. Xaa is preferably Ala, but may be most amino acids including Pro (slow action). When a terminal hydrophobic residue is followed by a prolyl residue, the two may be released as an intact Xaa-Pro dipeptide.</text>
        <dbReference type="EC" id="3.4.11.2"/>
    </reaction>
</comment>
<dbReference type="InterPro" id="IPR001930">
    <property type="entry name" value="Peptidase_M1"/>
</dbReference>
<evidence type="ECO:0000256" key="10">
    <source>
        <dbReference type="ARBA" id="ARBA00023049"/>
    </source>
</evidence>
<evidence type="ECO:0000256" key="12">
    <source>
        <dbReference type="ARBA" id="ARBA00031533"/>
    </source>
</evidence>
<feature type="signal peptide" evidence="14">
    <location>
        <begin position="1"/>
        <end position="27"/>
    </location>
</feature>
<dbReference type="InterPro" id="IPR014782">
    <property type="entry name" value="Peptidase_M1_dom"/>
</dbReference>
<name>A0A9W6RSV3_9ACTN</name>
<evidence type="ECO:0000256" key="4">
    <source>
        <dbReference type="ARBA" id="ARBA00012564"/>
    </source>
</evidence>
<evidence type="ECO:0000256" key="11">
    <source>
        <dbReference type="ARBA" id="ARBA00029811"/>
    </source>
</evidence>
<evidence type="ECO:0000256" key="8">
    <source>
        <dbReference type="ARBA" id="ARBA00022801"/>
    </source>
</evidence>
<dbReference type="InterPro" id="IPR045357">
    <property type="entry name" value="Aminopeptidase_N-like_N"/>
</dbReference>
<dbReference type="GO" id="GO:0008237">
    <property type="term" value="F:metallopeptidase activity"/>
    <property type="evidence" value="ECO:0007669"/>
    <property type="project" value="UniProtKB-KW"/>
</dbReference>
<evidence type="ECO:0000313" key="17">
    <source>
        <dbReference type="EMBL" id="GLY81123.1"/>
    </source>
</evidence>
<feature type="chain" id="PRO_5040767980" description="Aminopeptidase N" evidence="14">
    <location>
        <begin position="28"/>
        <end position="501"/>
    </location>
</feature>
<evidence type="ECO:0000256" key="1">
    <source>
        <dbReference type="ARBA" id="ARBA00000098"/>
    </source>
</evidence>
<keyword evidence="8" id="KW-0378">Hydrolase</keyword>
<dbReference type="GO" id="GO:0008270">
    <property type="term" value="F:zinc ion binding"/>
    <property type="evidence" value="ECO:0007669"/>
    <property type="project" value="InterPro"/>
</dbReference>
<dbReference type="InterPro" id="IPR042097">
    <property type="entry name" value="Aminopeptidase_N-like_N_sf"/>
</dbReference>
<accession>A0A9W6RSV3</accession>
<organism evidence="17 18">
    <name type="scientific">Actinoallomurus iriomotensis</name>
    <dbReference type="NCBI Taxonomy" id="478107"/>
    <lineage>
        <taxon>Bacteria</taxon>
        <taxon>Bacillati</taxon>
        <taxon>Actinomycetota</taxon>
        <taxon>Actinomycetes</taxon>
        <taxon>Streptosporangiales</taxon>
        <taxon>Thermomonosporaceae</taxon>
        <taxon>Actinoallomurus</taxon>
    </lineage>
</organism>
<dbReference type="SUPFAM" id="SSF55486">
    <property type="entry name" value="Metalloproteases ('zincins'), catalytic domain"/>
    <property type="match status" value="1"/>
</dbReference>
<dbReference type="Gene3D" id="1.10.390.10">
    <property type="entry name" value="Neutral Protease Domain 2"/>
    <property type="match status" value="1"/>
</dbReference>
<dbReference type="InterPro" id="IPR027268">
    <property type="entry name" value="Peptidase_M4/M1_CTD_sf"/>
</dbReference>
<dbReference type="Pfam" id="PF17900">
    <property type="entry name" value="Peptidase_M1_N"/>
    <property type="match status" value="1"/>
</dbReference>
<keyword evidence="9" id="KW-0862">Zinc</keyword>
<dbReference type="Pfam" id="PF01433">
    <property type="entry name" value="Peptidase_M1"/>
    <property type="match status" value="1"/>
</dbReference>
<reference evidence="17" key="1">
    <citation type="submission" date="2023-03" db="EMBL/GenBank/DDBJ databases">
        <title>Actinoallomurus iriomotensis NBRC 103681.</title>
        <authorList>
            <person name="Ichikawa N."/>
            <person name="Sato H."/>
            <person name="Tonouchi N."/>
        </authorList>
    </citation>
    <scope>NUCLEOTIDE SEQUENCE</scope>
    <source>
        <strain evidence="17">NBRC 103681</strain>
    </source>
</reference>
<dbReference type="PRINTS" id="PR00756">
    <property type="entry name" value="ALADIPTASE"/>
</dbReference>
<evidence type="ECO:0000256" key="13">
    <source>
        <dbReference type="SAM" id="MobiDB-lite"/>
    </source>
</evidence>
<sequence>MAGINPRARKVVATVVTAGMLASLAVACTGASHSGSDSASAKPTDATHDFTPGAAGSGDPYFPKMGNGGYDAQHYDLSLTYDADTKAINATAKIRASALQDLSRFDLDLRDPLKVSKVTVDGRPATYEQTGGQELVITPGSGLPKGRQFTVEIAYAGTPKPIRDKALGVSGWIPRHDGVVTLSQPTGSATWYPVNESLRDKATYDFTVTVPKGLKVLANGQPAGEQTQGATTTFRWTNPEPTASELVMIAIGHFEVRDTRTKSGLRNITAVDPKAIATTGGQTVADAANQLNRVTGDDIEWEQKLYGGFPFSSAGGIIVLAPNVGYALESQTRPVYATGRAGGLPPAFMLAHELGHQWFGDTVTPAQWSDIWLNEGFATYTEWLYTEQHGGKTAQQMFDAAYRSPATVWKGKVAKPGRDHIFDPLTYLRAGMTLHQLRRTIGDTAFFQLVKDWPKTERNGNATTAQFIAFAQHYTKKNLRPLFQKWLYTAGKPGLHNLSRP</sequence>
<dbReference type="Proteomes" id="UP001165135">
    <property type="component" value="Unassembled WGS sequence"/>
</dbReference>
<evidence type="ECO:0000256" key="14">
    <source>
        <dbReference type="SAM" id="SignalP"/>
    </source>
</evidence>
<keyword evidence="10" id="KW-0482">Metalloprotease</keyword>
<keyword evidence="7" id="KW-0479">Metal-binding</keyword>
<evidence type="ECO:0000256" key="7">
    <source>
        <dbReference type="ARBA" id="ARBA00022723"/>
    </source>
</evidence>
<dbReference type="EC" id="3.4.11.2" evidence="4"/>
<dbReference type="AlphaFoldDB" id="A0A9W6RSV3"/>
<dbReference type="GO" id="GO:0006508">
    <property type="term" value="P:proteolysis"/>
    <property type="evidence" value="ECO:0007669"/>
    <property type="project" value="UniProtKB-KW"/>
</dbReference>